<reference evidence="2" key="2">
    <citation type="submission" date="2019-06" db="EMBL/GenBank/DDBJ databases">
        <title>Genomics analysis of Aphanomyces spp. identifies a new class of oomycete effector associated with host adaptation.</title>
        <authorList>
            <person name="Gaulin E."/>
        </authorList>
    </citation>
    <scope>NUCLEOTIDE SEQUENCE</scope>
    <source>
        <strain evidence="2">CBS 578.67</strain>
    </source>
</reference>
<feature type="region of interest" description="Disordered" evidence="1">
    <location>
        <begin position="131"/>
        <end position="198"/>
    </location>
</feature>
<dbReference type="Proteomes" id="UP000332933">
    <property type="component" value="Unassembled WGS sequence"/>
</dbReference>
<evidence type="ECO:0000313" key="3">
    <source>
        <dbReference type="EMBL" id="VFT92760.1"/>
    </source>
</evidence>
<organism evidence="3 4">
    <name type="scientific">Aphanomyces stellatus</name>
    <dbReference type="NCBI Taxonomy" id="120398"/>
    <lineage>
        <taxon>Eukaryota</taxon>
        <taxon>Sar</taxon>
        <taxon>Stramenopiles</taxon>
        <taxon>Oomycota</taxon>
        <taxon>Saprolegniomycetes</taxon>
        <taxon>Saprolegniales</taxon>
        <taxon>Verrucalvaceae</taxon>
        <taxon>Aphanomyces</taxon>
    </lineage>
</organism>
<reference evidence="3 4" key="1">
    <citation type="submission" date="2019-03" db="EMBL/GenBank/DDBJ databases">
        <authorList>
            <person name="Gaulin E."/>
            <person name="Dumas B."/>
        </authorList>
    </citation>
    <scope>NUCLEOTIDE SEQUENCE [LARGE SCALE GENOMIC DNA]</scope>
    <source>
        <strain evidence="3">CBS 568.67</strain>
    </source>
</reference>
<evidence type="ECO:0000313" key="2">
    <source>
        <dbReference type="EMBL" id="KAF0693026.1"/>
    </source>
</evidence>
<gene>
    <name evidence="3" type="primary">Aste57867_15975</name>
    <name evidence="2" type="ORF">As57867_015919</name>
    <name evidence="3" type="ORF">ASTE57867_15975</name>
</gene>
<protein>
    <submittedName>
        <fullName evidence="3">Aste57867_15975 protein</fullName>
    </submittedName>
</protein>
<sequence>MKERCCCGGGKFGATEEKRAKTKQRRPKMQTDQQEDAVGISHSNDAALACQYIVGIFNHTLLVELGCEANRGCQIHRENDERRQAAGQRGRESREATGANDEDVAGDIWGKHEFRVAGSHLHYLYLGRAEENDRSEQEQGSTDPHGASDAVEKQKVAAEDAKVCGHDDDSTSNQAKAHGHVHEHQVDHLGVSGRGCCS</sequence>
<accession>A0A485L5E3</accession>
<keyword evidence="4" id="KW-1185">Reference proteome</keyword>
<evidence type="ECO:0000256" key="1">
    <source>
        <dbReference type="SAM" id="MobiDB-lite"/>
    </source>
</evidence>
<dbReference type="EMBL" id="VJMH01005778">
    <property type="protein sequence ID" value="KAF0693026.1"/>
    <property type="molecule type" value="Genomic_DNA"/>
</dbReference>
<name>A0A485L5E3_9STRA</name>
<evidence type="ECO:0000313" key="4">
    <source>
        <dbReference type="Proteomes" id="UP000332933"/>
    </source>
</evidence>
<feature type="region of interest" description="Disordered" evidence="1">
    <location>
        <begin position="11"/>
        <end position="33"/>
    </location>
</feature>
<dbReference type="EMBL" id="CAADRA010005799">
    <property type="protein sequence ID" value="VFT92760.1"/>
    <property type="molecule type" value="Genomic_DNA"/>
</dbReference>
<dbReference type="AlphaFoldDB" id="A0A485L5E3"/>
<proteinExistence type="predicted"/>
<feature type="compositionally biased region" description="Basic and acidic residues" evidence="1">
    <location>
        <begin position="150"/>
        <end position="169"/>
    </location>
</feature>